<evidence type="ECO:0000313" key="18">
    <source>
        <dbReference type="EMBL" id="CAF3526821.1"/>
    </source>
</evidence>
<dbReference type="PROSITE" id="PS00108">
    <property type="entry name" value="PROTEIN_KINASE_ST"/>
    <property type="match status" value="1"/>
</dbReference>
<dbReference type="GO" id="GO:0035556">
    <property type="term" value="P:intracellular signal transduction"/>
    <property type="evidence" value="ECO:0007669"/>
    <property type="project" value="TreeGrafter"/>
</dbReference>
<evidence type="ECO:0000256" key="8">
    <source>
        <dbReference type="ARBA" id="ARBA00022741"/>
    </source>
</evidence>
<keyword evidence="4" id="KW-0723">Serine/threonine-protein kinase</keyword>
<dbReference type="Proteomes" id="UP000663860">
    <property type="component" value="Unassembled WGS sequence"/>
</dbReference>
<dbReference type="InterPro" id="IPR057380">
    <property type="entry name" value="UBA_SIK1/2/3"/>
</dbReference>
<dbReference type="PROSITE" id="PS50011">
    <property type="entry name" value="PROTEIN_KINASE_DOM"/>
    <property type="match status" value="1"/>
</dbReference>
<evidence type="ECO:0000313" key="17">
    <source>
        <dbReference type="EMBL" id="CAF0850173.1"/>
    </source>
</evidence>
<feature type="region of interest" description="Disordered" evidence="15">
    <location>
        <begin position="659"/>
        <end position="719"/>
    </location>
</feature>
<dbReference type="PANTHER" id="PTHR24346:SF42">
    <property type="entry name" value="SERINE_THREONINE-PROTEIN KINASE SIK3"/>
    <property type="match status" value="1"/>
</dbReference>
<feature type="region of interest" description="Disordered" evidence="15">
    <location>
        <begin position="745"/>
        <end position="768"/>
    </location>
</feature>
<dbReference type="Pfam" id="PF23312">
    <property type="entry name" value="UBA_SIK3"/>
    <property type="match status" value="1"/>
</dbReference>
<comment type="caution">
    <text evidence="18">The sequence shown here is derived from an EMBL/GenBank/DDBJ whole genome shotgun (WGS) entry which is preliminary data.</text>
</comment>
<evidence type="ECO:0000256" key="6">
    <source>
        <dbReference type="ARBA" id="ARBA00022679"/>
    </source>
</evidence>
<evidence type="ECO:0000256" key="12">
    <source>
        <dbReference type="ARBA" id="ARBA00047899"/>
    </source>
</evidence>
<reference evidence="18" key="1">
    <citation type="submission" date="2021-02" db="EMBL/GenBank/DDBJ databases">
        <authorList>
            <person name="Nowell W R."/>
        </authorList>
    </citation>
    <scope>NUCLEOTIDE SEQUENCE</scope>
</reference>
<feature type="binding site" evidence="14">
    <location>
        <position position="106"/>
    </location>
    <ligand>
        <name>ATP</name>
        <dbReference type="ChEBI" id="CHEBI:30616"/>
    </ligand>
</feature>
<accession>A0A818ITH3</accession>
<evidence type="ECO:0000256" key="3">
    <source>
        <dbReference type="ARBA" id="ARBA00012513"/>
    </source>
</evidence>
<evidence type="ECO:0000256" key="4">
    <source>
        <dbReference type="ARBA" id="ARBA00022527"/>
    </source>
</evidence>
<feature type="compositionally biased region" description="Low complexity" evidence="15">
    <location>
        <begin position="852"/>
        <end position="873"/>
    </location>
</feature>
<dbReference type="InterPro" id="IPR011009">
    <property type="entry name" value="Kinase-like_dom_sf"/>
</dbReference>
<feature type="region of interest" description="Disordered" evidence="15">
    <location>
        <begin position="851"/>
        <end position="879"/>
    </location>
</feature>
<comment type="similarity">
    <text evidence="2">Belongs to the protein kinase superfamily. CAMK Ser/Thr protein kinase family. SNF1 subfamily.</text>
</comment>
<dbReference type="SMART" id="SM00220">
    <property type="entry name" value="S_TKc"/>
    <property type="match status" value="1"/>
</dbReference>
<keyword evidence="9" id="KW-0418">Kinase</keyword>
<evidence type="ECO:0000256" key="11">
    <source>
        <dbReference type="ARBA" id="ARBA00022842"/>
    </source>
</evidence>
<dbReference type="CDD" id="cd14338">
    <property type="entry name" value="UBA_SIK"/>
    <property type="match status" value="1"/>
</dbReference>
<feature type="compositionally biased region" description="Acidic residues" evidence="15">
    <location>
        <begin position="478"/>
        <end position="492"/>
    </location>
</feature>
<keyword evidence="7" id="KW-0479">Metal-binding</keyword>
<dbReference type="FunFam" id="3.30.200.20:FF:000003">
    <property type="entry name" value="Non-specific serine/threonine protein kinase"/>
    <property type="match status" value="1"/>
</dbReference>
<dbReference type="EMBL" id="CAJOBB010000040">
    <property type="protein sequence ID" value="CAF3526821.1"/>
    <property type="molecule type" value="Genomic_DNA"/>
</dbReference>
<keyword evidence="10 14" id="KW-0067">ATP-binding</keyword>
<evidence type="ECO:0000256" key="7">
    <source>
        <dbReference type="ARBA" id="ARBA00022723"/>
    </source>
</evidence>
<keyword evidence="5" id="KW-0597">Phosphoprotein</keyword>
<evidence type="ECO:0000256" key="10">
    <source>
        <dbReference type="ARBA" id="ARBA00022840"/>
    </source>
</evidence>
<protein>
    <recommendedName>
        <fullName evidence="3">non-specific serine/threonine protein kinase</fullName>
        <ecNumber evidence="3">2.7.11.1</ecNumber>
    </recommendedName>
</protein>
<feature type="domain" description="Protein kinase" evidence="16">
    <location>
        <begin position="77"/>
        <end position="328"/>
    </location>
</feature>
<name>A0A818ITH3_9BILA</name>
<dbReference type="InterPro" id="IPR017441">
    <property type="entry name" value="Protein_kinase_ATP_BS"/>
</dbReference>
<dbReference type="Pfam" id="PF00069">
    <property type="entry name" value="Pkinase"/>
    <property type="match status" value="1"/>
</dbReference>
<feature type="region of interest" description="Disordered" evidence="15">
    <location>
        <begin position="807"/>
        <end position="835"/>
    </location>
</feature>
<dbReference type="SUPFAM" id="SSF56112">
    <property type="entry name" value="Protein kinase-like (PK-like)"/>
    <property type="match status" value="1"/>
</dbReference>
<feature type="compositionally biased region" description="Polar residues" evidence="15">
    <location>
        <begin position="807"/>
        <end position="821"/>
    </location>
</feature>
<feature type="compositionally biased region" description="Basic and acidic residues" evidence="15">
    <location>
        <begin position="747"/>
        <end position="763"/>
    </location>
</feature>
<dbReference type="GO" id="GO:0000226">
    <property type="term" value="P:microtubule cytoskeleton organization"/>
    <property type="evidence" value="ECO:0007669"/>
    <property type="project" value="TreeGrafter"/>
</dbReference>
<evidence type="ECO:0000256" key="9">
    <source>
        <dbReference type="ARBA" id="ARBA00022777"/>
    </source>
</evidence>
<dbReference type="GO" id="GO:0046872">
    <property type="term" value="F:metal ion binding"/>
    <property type="evidence" value="ECO:0007669"/>
    <property type="project" value="UniProtKB-KW"/>
</dbReference>
<evidence type="ECO:0000256" key="5">
    <source>
        <dbReference type="ARBA" id="ARBA00022553"/>
    </source>
</evidence>
<dbReference type="Gene3D" id="1.10.510.10">
    <property type="entry name" value="Transferase(Phosphotransferase) domain 1"/>
    <property type="match status" value="1"/>
</dbReference>
<dbReference type="Proteomes" id="UP000663868">
    <property type="component" value="Unassembled WGS sequence"/>
</dbReference>
<evidence type="ECO:0000256" key="1">
    <source>
        <dbReference type="ARBA" id="ARBA00001946"/>
    </source>
</evidence>
<comment type="catalytic activity">
    <reaction evidence="12">
        <text>L-threonyl-[protein] + ATP = O-phospho-L-threonyl-[protein] + ADP + H(+)</text>
        <dbReference type="Rhea" id="RHEA:46608"/>
        <dbReference type="Rhea" id="RHEA-COMP:11060"/>
        <dbReference type="Rhea" id="RHEA-COMP:11605"/>
        <dbReference type="ChEBI" id="CHEBI:15378"/>
        <dbReference type="ChEBI" id="CHEBI:30013"/>
        <dbReference type="ChEBI" id="CHEBI:30616"/>
        <dbReference type="ChEBI" id="CHEBI:61977"/>
        <dbReference type="ChEBI" id="CHEBI:456216"/>
        <dbReference type="EC" id="2.7.11.1"/>
    </reaction>
</comment>
<dbReference type="PROSITE" id="PS00107">
    <property type="entry name" value="PROTEIN_KINASE_ATP"/>
    <property type="match status" value="1"/>
</dbReference>
<dbReference type="InterPro" id="IPR008271">
    <property type="entry name" value="Ser/Thr_kinase_AS"/>
</dbReference>
<dbReference type="AlphaFoldDB" id="A0A818ITH3"/>
<keyword evidence="8 14" id="KW-0547">Nucleotide-binding</keyword>
<evidence type="ECO:0000256" key="13">
    <source>
        <dbReference type="ARBA" id="ARBA00048679"/>
    </source>
</evidence>
<organism evidence="18 19">
    <name type="scientific">Adineta steineri</name>
    <dbReference type="NCBI Taxonomy" id="433720"/>
    <lineage>
        <taxon>Eukaryota</taxon>
        <taxon>Metazoa</taxon>
        <taxon>Spiralia</taxon>
        <taxon>Gnathifera</taxon>
        <taxon>Rotifera</taxon>
        <taxon>Eurotatoria</taxon>
        <taxon>Bdelloidea</taxon>
        <taxon>Adinetida</taxon>
        <taxon>Adinetidae</taxon>
        <taxon>Adineta</taxon>
    </lineage>
</organism>
<evidence type="ECO:0000256" key="14">
    <source>
        <dbReference type="PROSITE-ProRule" id="PRU10141"/>
    </source>
</evidence>
<proteinExistence type="inferred from homology"/>
<keyword evidence="11" id="KW-0460">Magnesium</keyword>
<dbReference type="GO" id="GO:0050321">
    <property type="term" value="F:tau-protein kinase activity"/>
    <property type="evidence" value="ECO:0007669"/>
    <property type="project" value="TreeGrafter"/>
</dbReference>
<gene>
    <name evidence="17" type="ORF">IZO911_LOCUS9548</name>
    <name evidence="18" type="ORF">KXQ929_LOCUS1460</name>
</gene>
<dbReference type="FunFam" id="1.10.510.10:FF:000156">
    <property type="entry name" value="Serine/threonine-protein kinase SIK3 homolog"/>
    <property type="match status" value="1"/>
</dbReference>
<dbReference type="InterPro" id="IPR000719">
    <property type="entry name" value="Prot_kinase_dom"/>
</dbReference>
<sequence>MFSEPPLSSVPCSIPPVLSTPTSPISSASASPLSSACHSRTSTITSNSYQKPDILPCLQSNSIQNSSQHRQMKIGKYFLEKTIGKGNFAVVKLATHCDTHQKVAIKIIDKSRLDPTDHKKLEREIAVMKSLIHPYIIRLYEVMESKNLIYLVTEYAANGELLDLLIREKRLSEPKAKEKFHQLVLAVEYIHSKNIVHRDLKAENLLLDSRGNIKVADFGFANIFQPNSKLQTFCGSPPYAAPELYQCLPYSPEKVDVWSLGILLYVFVCGHLPFDSNNLAELRKRVLSGQFRLPFYISSDCSSLISHMLNVDPNQRYTINDIKKHRWFVLNDTDVSDVTSQTQSTVNCQLTNAILDHAESLGYNRTQILNSVNGNSYDSDAAIWHLLLEKFQQTCHIDNTHIPIETVLDDDVNNSDLTRRSTAPIIFDENNTELVYSVPNTAESIRPQLDPCDLQRISQQDIYHRPEPQIRTDYLNSYDDDDDDVDDDEDEDTSAQLRERYARTHGLRRHTIGRPDLLIHGGPIPSLASKVRFAHHPSNIDPSLLMNRFAALEREQKQLKQQQQQQPYEPFVTIDDVDGCCSQSSPSIYHQNEANPMGYSSLSVHAPMINSTLDVRDHQQQNHHWLSPPISINFQMNRRASDSGAHLLQFQQQYGVTGSNMFNSARPTPIQSPLSNRSSRGSITRGSPITPPTFCITSHENEEDLDEEKKGHDDDDDSETLARYLNRGKRHTVCEQGLILGGKARRGNRESIKERSLSSRRASDTSSHFINSNTRAHFERLYNNAVNLKSSEDDLAASSLQELQKLQRQVQKYPTNTSESSMIRRPTAIPSPTNSPVLHMIREEHQQNPLLSSNYQSSNRNKSSSSSSSSEASAVNDDDENEMDCDVVHHHHHHHLPEQKLFRPSHYHPPSPSFYCNTSPILAQHLRIPTTTSSYMP</sequence>
<dbReference type="EMBL" id="CAJNOE010000067">
    <property type="protein sequence ID" value="CAF0850173.1"/>
    <property type="molecule type" value="Genomic_DNA"/>
</dbReference>
<feature type="compositionally biased region" description="Polar residues" evidence="15">
    <location>
        <begin position="659"/>
        <end position="687"/>
    </location>
</feature>
<evidence type="ECO:0000256" key="2">
    <source>
        <dbReference type="ARBA" id="ARBA00006234"/>
    </source>
</evidence>
<evidence type="ECO:0000259" key="16">
    <source>
        <dbReference type="PROSITE" id="PS50011"/>
    </source>
</evidence>
<evidence type="ECO:0000256" key="15">
    <source>
        <dbReference type="SAM" id="MobiDB-lite"/>
    </source>
</evidence>
<comment type="cofactor">
    <cofactor evidence="1">
        <name>Mg(2+)</name>
        <dbReference type="ChEBI" id="CHEBI:18420"/>
    </cofactor>
</comment>
<keyword evidence="6" id="KW-0808">Transferase</keyword>
<dbReference type="EC" id="2.7.11.1" evidence="3"/>
<feature type="region of interest" description="Disordered" evidence="15">
    <location>
        <begin position="460"/>
        <end position="492"/>
    </location>
</feature>
<dbReference type="PANTHER" id="PTHR24346">
    <property type="entry name" value="MAP/MICROTUBULE AFFINITY-REGULATING KINASE"/>
    <property type="match status" value="1"/>
</dbReference>
<comment type="catalytic activity">
    <reaction evidence="13">
        <text>L-seryl-[protein] + ATP = O-phospho-L-seryl-[protein] + ADP + H(+)</text>
        <dbReference type="Rhea" id="RHEA:17989"/>
        <dbReference type="Rhea" id="RHEA-COMP:9863"/>
        <dbReference type="Rhea" id="RHEA-COMP:11604"/>
        <dbReference type="ChEBI" id="CHEBI:15378"/>
        <dbReference type="ChEBI" id="CHEBI:29999"/>
        <dbReference type="ChEBI" id="CHEBI:30616"/>
        <dbReference type="ChEBI" id="CHEBI:83421"/>
        <dbReference type="ChEBI" id="CHEBI:456216"/>
        <dbReference type="EC" id="2.7.11.1"/>
    </reaction>
</comment>
<dbReference type="GO" id="GO:0005737">
    <property type="term" value="C:cytoplasm"/>
    <property type="evidence" value="ECO:0007669"/>
    <property type="project" value="TreeGrafter"/>
</dbReference>
<evidence type="ECO:0000313" key="19">
    <source>
        <dbReference type="Proteomes" id="UP000663868"/>
    </source>
</evidence>
<dbReference type="GO" id="GO:0005524">
    <property type="term" value="F:ATP binding"/>
    <property type="evidence" value="ECO:0007669"/>
    <property type="project" value="UniProtKB-UniRule"/>
</dbReference>